<keyword evidence="7" id="KW-0131">Cell cycle</keyword>
<evidence type="ECO:0000256" key="1">
    <source>
        <dbReference type="ARBA" id="ARBA00004496"/>
    </source>
</evidence>
<evidence type="ECO:0000256" key="5">
    <source>
        <dbReference type="ARBA" id="ARBA00022618"/>
    </source>
</evidence>
<evidence type="ECO:0000256" key="7">
    <source>
        <dbReference type="ARBA" id="ARBA00023306"/>
    </source>
</evidence>
<dbReference type="PANTHER" id="PTHR35794">
    <property type="entry name" value="CELL DIVISION PROTEIN DIVIVA"/>
    <property type="match status" value="1"/>
</dbReference>
<comment type="subcellular location">
    <subcellularLocation>
        <location evidence="1">Cytoplasm</location>
    </subcellularLocation>
</comment>
<dbReference type="OrthoDB" id="5198800at2"/>
<evidence type="ECO:0000313" key="9">
    <source>
        <dbReference type="EMBL" id="MQY21893.1"/>
    </source>
</evidence>
<evidence type="ECO:0000256" key="4">
    <source>
        <dbReference type="ARBA" id="ARBA00022490"/>
    </source>
</evidence>
<dbReference type="Gene3D" id="6.10.250.660">
    <property type="match status" value="3"/>
</dbReference>
<gene>
    <name evidence="9" type="primary">gpsB</name>
    <name evidence="9" type="ORF">NRB20_50060</name>
</gene>
<keyword evidence="5" id="KW-0132">Cell division</keyword>
<dbReference type="NCBIfam" id="TIGR03544">
    <property type="entry name" value="DivI1A_domain"/>
    <property type="match status" value="3"/>
</dbReference>
<proteinExistence type="inferred from homology"/>
<organism evidence="9 10">
    <name type="scientific">Nocardia macrotermitis</name>
    <dbReference type="NCBI Taxonomy" id="2585198"/>
    <lineage>
        <taxon>Bacteria</taxon>
        <taxon>Bacillati</taxon>
        <taxon>Actinomycetota</taxon>
        <taxon>Actinomycetes</taxon>
        <taxon>Mycobacteriales</taxon>
        <taxon>Nocardiaceae</taxon>
        <taxon>Nocardia</taxon>
    </lineage>
</organism>
<keyword evidence="10" id="KW-1185">Reference proteome</keyword>
<keyword evidence="6" id="KW-0175">Coiled coil</keyword>
<dbReference type="Proteomes" id="UP000438448">
    <property type="component" value="Unassembled WGS sequence"/>
</dbReference>
<comment type="caution">
    <text evidence="9">The sequence shown here is derived from an EMBL/GenBank/DDBJ whole genome shotgun (WGS) entry which is preliminary data.</text>
</comment>
<name>A0A7K0D7Y3_9NOCA</name>
<dbReference type="InterPro" id="IPR019933">
    <property type="entry name" value="DivIVA_domain"/>
</dbReference>
<dbReference type="PANTHER" id="PTHR35794:SF2">
    <property type="entry name" value="CELL DIVISION PROTEIN DIVIVA"/>
    <property type="match status" value="1"/>
</dbReference>
<dbReference type="GO" id="GO:0051301">
    <property type="term" value="P:cell division"/>
    <property type="evidence" value="ECO:0007669"/>
    <property type="project" value="UniProtKB-KW"/>
</dbReference>
<protein>
    <recommendedName>
        <fullName evidence="3">Cell wall synthesis protein Wag31</fullName>
    </recommendedName>
    <alternativeName>
        <fullName evidence="8">Antigen 84</fullName>
    </alternativeName>
</protein>
<dbReference type="EMBL" id="WEGK01000011">
    <property type="protein sequence ID" value="MQY21893.1"/>
    <property type="molecule type" value="Genomic_DNA"/>
</dbReference>
<dbReference type="InterPro" id="IPR007793">
    <property type="entry name" value="DivIVA_fam"/>
</dbReference>
<dbReference type="AlphaFoldDB" id="A0A7K0D7Y3"/>
<evidence type="ECO:0000256" key="3">
    <source>
        <dbReference type="ARBA" id="ARBA00018787"/>
    </source>
</evidence>
<comment type="similarity">
    <text evidence="2">Belongs to the DivIVA family.</text>
</comment>
<evidence type="ECO:0000256" key="2">
    <source>
        <dbReference type="ARBA" id="ARBA00009008"/>
    </source>
</evidence>
<reference evidence="9 10" key="1">
    <citation type="submission" date="2019-10" db="EMBL/GenBank/DDBJ databases">
        <title>Nocardia macrotermitis sp. nov. and Nocardia aurantia sp. nov., isolated from the gut of fungus growing-termite Macrotermes natalensis.</title>
        <authorList>
            <person name="Benndorf R."/>
            <person name="Schwitalla J."/>
            <person name="Martin K."/>
            <person name="De Beer W."/>
            <person name="Kaster A.-K."/>
            <person name="Vollmers J."/>
            <person name="Poulsen M."/>
            <person name="Beemelmanns C."/>
        </authorList>
    </citation>
    <scope>NUCLEOTIDE SEQUENCE [LARGE SCALE GENOMIC DNA]</scope>
    <source>
        <strain evidence="9 10">RB20</strain>
    </source>
</reference>
<sequence>MFGVMTEDVRDTRFARTPAGHRGYDATEVDAFCERISAAFAGRAMLSAAQIRDHEFASAALGHSGYDRDQVDDYLDRACVKLEYARRGDAPHPGPEPLSPRDVQRLRFSAPPAGRDGYAATEVDTFLDVVATTLAHAGPTGLSSQDAKAIDFGPARPGLAAYYADEVDAFLDVVVRTLTEQEQAHTVS</sequence>
<accession>A0A7K0D7Y3</accession>
<evidence type="ECO:0000256" key="6">
    <source>
        <dbReference type="ARBA" id="ARBA00023054"/>
    </source>
</evidence>
<dbReference type="GO" id="GO:0005737">
    <property type="term" value="C:cytoplasm"/>
    <property type="evidence" value="ECO:0007669"/>
    <property type="project" value="UniProtKB-SubCell"/>
</dbReference>
<evidence type="ECO:0000256" key="8">
    <source>
        <dbReference type="ARBA" id="ARBA00031737"/>
    </source>
</evidence>
<keyword evidence="4" id="KW-0963">Cytoplasm</keyword>
<evidence type="ECO:0000313" key="10">
    <source>
        <dbReference type="Proteomes" id="UP000438448"/>
    </source>
</evidence>